<keyword evidence="3 12" id="KW-0813">Transport</keyword>
<keyword evidence="4" id="KW-0479">Metal-binding</keyword>
<dbReference type="PANTHER" id="PTHR11038:SF16">
    <property type="entry name" value="MITOCHONDRIAL IMPORT INNER MEMBRANE TRANSLOCASE SUBUNIT TIM10"/>
    <property type="match status" value="1"/>
</dbReference>
<dbReference type="GO" id="GO:0015031">
    <property type="term" value="P:protein transport"/>
    <property type="evidence" value="ECO:0007669"/>
    <property type="project" value="UniProtKB-KW"/>
</dbReference>
<keyword evidence="9 12" id="KW-0496">Mitochondrion</keyword>
<dbReference type="Gene3D" id="1.10.287.810">
    <property type="entry name" value="Mitochondrial import inner membrane translocase subunit tim13 like domains"/>
    <property type="match status" value="1"/>
</dbReference>
<name>A0A9W6SW67_AMBMO</name>
<evidence type="ECO:0000256" key="4">
    <source>
        <dbReference type="ARBA" id="ARBA00022723"/>
    </source>
</evidence>
<keyword evidence="15" id="KW-1185">Reference proteome</keyword>
<evidence type="ECO:0000256" key="3">
    <source>
        <dbReference type="ARBA" id="ARBA00022448"/>
    </source>
</evidence>
<keyword evidence="7 12" id="KW-0653">Protein transport</keyword>
<dbReference type="GO" id="GO:0045039">
    <property type="term" value="P:protein insertion into mitochondrial inner membrane"/>
    <property type="evidence" value="ECO:0007669"/>
    <property type="project" value="TreeGrafter"/>
</dbReference>
<keyword evidence="8 12" id="KW-0811">Translocation</keyword>
<protein>
    <recommendedName>
        <fullName evidence="12">Mitochondrial import inner membrane translocase subunit</fullName>
    </recommendedName>
</protein>
<keyword evidence="11 12" id="KW-1015">Disulfide bond</keyword>
<evidence type="ECO:0000256" key="7">
    <source>
        <dbReference type="ARBA" id="ARBA00022927"/>
    </source>
</evidence>
<comment type="function">
    <text evidence="12">Mitochondrial intermembrane chaperone that participates in the import and insertion of some multi-pass transmembrane proteins into the mitochondrial inner membrane. Also required for the transfer of beta-barrel precursors from the TOM complex to the sorting and assembly machinery (SAM complex) of the outer membrane. Acts as a chaperone-like protein that protects the hydrophobic precursors from aggregation and guide them through the mitochondrial intermembrane space.</text>
</comment>
<evidence type="ECO:0000313" key="15">
    <source>
        <dbReference type="Proteomes" id="UP001165063"/>
    </source>
</evidence>
<gene>
    <name evidence="14" type="ORF">Amon01_000895700</name>
</gene>
<keyword evidence="6" id="KW-0862">Zinc</keyword>
<comment type="domain">
    <text evidence="12">The twin CX3C motif contains 4 conserved Cys residues that form 2 disulfide bonds in the mitochondrial intermembrane space.</text>
</comment>
<comment type="similarity">
    <text evidence="2 12">Belongs to the small Tim family.</text>
</comment>
<dbReference type="GO" id="GO:0046872">
    <property type="term" value="F:metal ion binding"/>
    <property type="evidence" value="ECO:0007669"/>
    <property type="project" value="UniProtKB-KW"/>
</dbReference>
<evidence type="ECO:0000256" key="5">
    <source>
        <dbReference type="ARBA" id="ARBA00022792"/>
    </source>
</evidence>
<comment type="caution">
    <text evidence="14">The sequence shown here is derived from an EMBL/GenBank/DDBJ whole genome shotgun (WGS) entry which is preliminary data.</text>
</comment>
<evidence type="ECO:0000256" key="6">
    <source>
        <dbReference type="ARBA" id="ARBA00022833"/>
    </source>
</evidence>
<dbReference type="SUPFAM" id="SSF144122">
    <property type="entry name" value="Tim10-like"/>
    <property type="match status" value="1"/>
</dbReference>
<feature type="domain" description="Tim10-like" evidence="13">
    <location>
        <begin position="22"/>
        <end position="82"/>
    </location>
</feature>
<proteinExistence type="inferred from homology"/>
<evidence type="ECO:0000256" key="2">
    <source>
        <dbReference type="ARBA" id="ARBA00006720"/>
    </source>
</evidence>
<evidence type="ECO:0000259" key="13">
    <source>
        <dbReference type="Pfam" id="PF02953"/>
    </source>
</evidence>
<comment type="subunit">
    <text evidence="12">Heterohexamer.</text>
</comment>
<comment type="subcellular location">
    <subcellularLocation>
        <location evidence="1 12">Mitochondrion inner membrane</location>
        <topology evidence="1 12">Peripheral membrane protein</topology>
        <orientation evidence="1 12">Intermembrane side</orientation>
    </subcellularLocation>
</comment>
<dbReference type="InterPro" id="IPR035427">
    <property type="entry name" value="Tim10-like_dom_sf"/>
</dbReference>
<dbReference type="GO" id="GO:0005743">
    <property type="term" value="C:mitochondrial inner membrane"/>
    <property type="evidence" value="ECO:0007669"/>
    <property type="project" value="UniProtKB-SubCell"/>
</dbReference>
<keyword evidence="10" id="KW-0472">Membrane</keyword>
<dbReference type="Proteomes" id="UP001165063">
    <property type="component" value="Unassembled WGS sequence"/>
</dbReference>
<dbReference type="AlphaFoldDB" id="A0A9W6SW67"/>
<accession>A0A9W6SW67</accession>
<dbReference type="InterPro" id="IPR004217">
    <property type="entry name" value="Tim10-like"/>
</dbReference>
<evidence type="ECO:0000256" key="1">
    <source>
        <dbReference type="ARBA" id="ARBA00004137"/>
    </source>
</evidence>
<evidence type="ECO:0000256" key="8">
    <source>
        <dbReference type="ARBA" id="ARBA00023010"/>
    </source>
</evidence>
<dbReference type="OrthoDB" id="274922at2759"/>
<keyword evidence="5 12" id="KW-0999">Mitochondrion inner membrane</keyword>
<evidence type="ECO:0000256" key="12">
    <source>
        <dbReference type="RuleBase" id="RU367043"/>
    </source>
</evidence>
<dbReference type="PANTHER" id="PTHR11038">
    <property type="entry name" value="MITOCHONDRIAL IMPORT INNER MEMBRANE TRANSLOCASE SUBUNIT TIM10"/>
    <property type="match status" value="1"/>
</dbReference>
<evidence type="ECO:0000256" key="10">
    <source>
        <dbReference type="ARBA" id="ARBA00023136"/>
    </source>
</evidence>
<sequence>MSFFGLGGAAPQVSTEQKLKGAEAELDMITTMFNQLVDSCHRKCFDKNYSEGSLTKNESLCVDRCVSKYFDANVQVGNSMQSVGQSGTLGRGLK</sequence>
<reference evidence="14" key="1">
    <citation type="submission" date="2023-04" db="EMBL/GenBank/DDBJ databases">
        <title>Ambrosiozyma monospora NBRC 1965.</title>
        <authorList>
            <person name="Ichikawa N."/>
            <person name="Sato H."/>
            <person name="Tonouchi N."/>
        </authorList>
    </citation>
    <scope>NUCLEOTIDE SEQUENCE</scope>
    <source>
        <strain evidence="14">NBRC 1965</strain>
    </source>
</reference>
<evidence type="ECO:0000313" key="14">
    <source>
        <dbReference type="EMBL" id="GME68046.1"/>
    </source>
</evidence>
<dbReference type="EMBL" id="BSXU01009072">
    <property type="protein sequence ID" value="GME68046.1"/>
    <property type="molecule type" value="Genomic_DNA"/>
</dbReference>
<evidence type="ECO:0000256" key="9">
    <source>
        <dbReference type="ARBA" id="ARBA00023128"/>
    </source>
</evidence>
<dbReference type="Pfam" id="PF02953">
    <property type="entry name" value="zf-Tim10_DDP"/>
    <property type="match status" value="1"/>
</dbReference>
<keyword evidence="12" id="KW-0143">Chaperone</keyword>
<organism evidence="14 15">
    <name type="scientific">Ambrosiozyma monospora</name>
    <name type="common">Yeast</name>
    <name type="synonym">Endomycopsis monosporus</name>
    <dbReference type="NCBI Taxonomy" id="43982"/>
    <lineage>
        <taxon>Eukaryota</taxon>
        <taxon>Fungi</taxon>
        <taxon>Dikarya</taxon>
        <taxon>Ascomycota</taxon>
        <taxon>Saccharomycotina</taxon>
        <taxon>Pichiomycetes</taxon>
        <taxon>Pichiales</taxon>
        <taxon>Pichiaceae</taxon>
        <taxon>Ambrosiozyma</taxon>
    </lineage>
</organism>
<evidence type="ECO:0000256" key="11">
    <source>
        <dbReference type="ARBA" id="ARBA00023157"/>
    </source>
</evidence>